<protein>
    <submittedName>
        <fullName evidence="2">Uncharacterized protein</fullName>
    </submittedName>
</protein>
<evidence type="ECO:0000313" key="2">
    <source>
        <dbReference type="EMBL" id="RXK37794.1"/>
    </source>
</evidence>
<dbReference type="VEuPathDB" id="FungiDB:TREMEDRAFT_58425"/>
<comment type="caution">
    <text evidence="2">The sequence shown here is derived from an EMBL/GenBank/DDBJ whole genome shotgun (WGS) entry which is preliminary data.</text>
</comment>
<name>A0A4Q1BJB4_TREME</name>
<dbReference type="EMBL" id="SDIL01000060">
    <property type="protein sequence ID" value="RXK37794.1"/>
    <property type="molecule type" value="Genomic_DNA"/>
</dbReference>
<dbReference type="AlphaFoldDB" id="A0A4Q1BJB4"/>
<dbReference type="Proteomes" id="UP000289152">
    <property type="component" value="Unassembled WGS sequence"/>
</dbReference>
<keyword evidence="3" id="KW-1185">Reference proteome</keyword>
<evidence type="ECO:0000256" key="1">
    <source>
        <dbReference type="SAM" id="MobiDB-lite"/>
    </source>
</evidence>
<accession>A0A4Q1BJB4</accession>
<proteinExistence type="predicted"/>
<sequence>MTEVNLTPVASDPRGKTSLRDLAHTIAKKNTGLDLTFLRDWVETSRSPEYLPPIPTTFSNPLEQGEDREFLTVFAPGVSQDLWNDADQVLQKHPIDPTTHTNLWNEDLYEMLEIHNEASKMMRLLNSGVLREYFKRNSSNAHPFEGLGSLTVEKVPGPFRGYRVIYDRDGFCHSLTHCSFTKTSSFHTSRLSDSTKDEWVYQQTQKSGQIVSLEYRGKHRSVLYSFDPLRSSLSLSVSDTAHGPRRHYDAKVDGKEKGATSTPDGSVVALGGA</sequence>
<feature type="compositionally biased region" description="Basic and acidic residues" evidence="1">
    <location>
        <begin position="246"/>
        <end position="258"/>
    </location>
</feature>
<reference evidence="2 3" key="1">
    <citation type="submission" date="2016-06" db="EMBL/GenBank/DDBJ databases">
        <title>Evolution of pathogenesis and genome organization in the Tremellales.</title>
        <authorList>
            <person name="Cuomo C."/>
            <person name="Litvintseva A."/>
            <person name="Heitman J."/>
            <person name="Chen Y."/>
            <person name="Sun S."/>
            <person name="Springer D."/>
            <person name="Dromer F."/>
            <person name="Young S."/>
            <person name="Zeng Q."/>
            <person name="Chapman S."/>
            <person name="Gujja S."/>
            <person name="Saif S."/>
            <person name="Birren B."/>
        </authorList>
    </citation>
    <scope>NUCLEOTIDE SEQUENCE [LARGE SCALE GENOMIC DNA]</scope>
    <source>
        <strain evidence="2 3">ATCC 28783</strain>
    </source>
</reference>
<evidence type="ECO:0000313" key="3">
    <source>
        <dbReference type="Proteomes" id="UP000289152"/>
    </source>
</evidence>
<gene>
    <name evidence="2" type="ORF">M231_04950</name>
</gene>
<feature type="region of interest" description="Disordered" evidence="1">
    <location>
        <begin position="237"/>
        <end position="265"/>
    </location>
</feature>
<organism evidence="2 3">
    <name type="scientific">Tremella mesenterica</name>
    <name type="common">Jelly fungus</name>
    <dbReference type="NCBI Taxonomy" id="5217"/>
    <lineage>
        <taxon>Eukaryota</taxon>
        <taxon>Fungi</taxon>
        <taxon>Dikarya</taxon>
        <taxon>Basidiomycota</taxon>
        <taxon>Agaricomycotina</taxon>
        <taxon>Tremellomycetes</taxon>
        <taxon>Tremellales</taxon>
        <taxon>Tremellaceae</taxon>
        <taxon>Tremella</taxon>
    </lineage>
</organism>
<dbReference type="InParanoid" id="A0A4Q1BJB4"/>